<dbReference type="EMBL" id="NWUW01000027">
    <property type="protein sequence ID" value="PIE92721.1"/>
    <property type="molecule type" value="Genomic_DNA"/>
</dbReference>
<keyword evidence="3" id="KW-1185">Reference proteome</keyword>
<keyword evidence="1" id="KW-0472">Membrane</keyword>
<keyword evidence="1" id="KW-0812">Transmembrane</keyword>
<accession>A0A2G6Q7H9</accession>
<feature type="transmembrane region" description="Helical" evidence="1">
    <location>
        <begin position="168"/>
        <end position="185"/>
    </location>
</feature>
<feature type="transmembrane region" description="Helical" evidence="1">
    <location>
        <begin position="6"/>
        <end position="24"/>
    </location>
</feature>
<dbReference type="AlphaFoldDB" id="A0A2G6Q7H9"/>
<keyword evidence="1" id="KW-1133">Transmembrane helix</keyword>
<dbReference type="Proteomes" id="UP000228484">
    <property type="component" value="Unassembled WGS sequence"/>
</dbReference>
<organism evidence="2 3">
    <name type="scientific">Bacillus fungorum</name>
    <dbReference type="NCBI Taxonomy" id="2039284"/>
    <lineage>
        <taxon>Bacteria</taxon>
        <taxon>Bacillati</taxon>
        <taxon>Bacillota</taxon>
        <taxon>Bacilli</taxon>
        <taxon>Bacillales</taxon>
        <taxon>Bacillaceae</taxon>
        <taxon>Bacillus</taxon>
    </lineage>
</organism>
<name>A0A2G6Q7H9_9BACI</name>
<reference evidence="2 3" key="1">
    <citation type="submission" date="2017-09" db="EMBL/GenBank/DDBJ databases">
        <title>Biocontrol bacteria screening and application from spent mushroom substrate.</title>
        <authorList>
            <person name="Sun X."/>
        </authorList>
    </citation>
    <scope>NUCLEOTIDE SEQUENCE [LARGE SCALE GENOMIC DNA]</scope>
    <source>
        <strain evidence="2 3">100374</strain>
    </source>
</reference>
<dbReference type="RefSeq" id="WP_099686066.1">
    <property type="nucleotide sequence ID" value="NZ_NWUW01000027.1"/>
</dbReference>
<gene>
    <name evidence="2" type="ORF">CO726_25070</name>
</gene>
<comment type="caution">
    <text evidence="2">The sequence shown here is derived from an EMBL/GenBank/DDBJ whole genome shotgun (WGS) entry which is preliminary data.</text>
</comment>
<proteinExistence type="predicted"/>
<feature type="transmembrane region" description="Helical" evidence="1">
    <location>
        <begin position="205"/>
        <end position="226"/>
    </location>
</feature>
<sequence>MSNIKEFIPFIIPILTAVVGYIFGQKTTKVNLFYSQNEKNLKNVIEPLFLSIKVIKREESSFKKEQLLNNLFESYISENKGIHQIGSKDLIDAFLNLEGLYHDFKAEKKDEKWDRFWIELEYFYKWIEKEYWSNFYTLYREYPWYLNSLNRNIFIRISFDVIRFSKDTVNFLSSLSLGFLLFSLYDKVLEVMFDKGIMPEGSIVFSILLLAFCIALYGFTTMFGAFSPNSSQQKGYIDKLISKNTTKNKEFEKKIKIPKMYE</sequence>
<evidence type="ECO:0000313" key="3">
    <source>
        <dbReference type="Proteomes" id="UP000228484"/>
    </source>
</evidence>
<protein>
    <submittedName>
        <fullName evidence="2">Uncharacterized protein</fullName>
    </submittedName>
</protein>
<evidence type="ECO:0000256" key="1">
    <source>
        <dbReference type="SAM" id="Phobius"/>
    </source>
</evidence>
<evidence type="ECO:0000313" key="2">
    <source>
        <dbReference type="EMBL" id="PIE92721.1"/>
    </source>
</evidence>